<dbReference type="Gene3D" id="2.20.100.10">
    <property type="entry name" value="Thrombospondin type-1 (TSP1) repeat"/>
    <property type="match status" value="6"/>
</dbReference>
<dbReference type="PROSITE" id="PS50279">
    <property type="entry name" value="BPTI_KUNITZ_2"/>
    <property type="match status" value="4"/>
</dbReference>
<evidence type="ECO:0000313" key="12">
    <source>
        <dbReference type="EMBL" id="KAJ8045659.1"/>
    </source>
</evidence>
<dbReference type="Pfam" id="PF19030">
    <property type="entry name" value="TSP1_ADAMTS"/>
    <property type="match status" value="6"/>
</dbReference>
<dbReference type="FunFam" id="2.60.120.830:FF:000001">
    <property type="entry name" value="A disintegrin and metalloproteinase with thrombospondin motifs 1"/>
    <property type="match status" value="1"/>
</dbReference>
<dbReference type="CDD" id="cd22630">
    <property type="entry name" value="Kunitz_collagen_alpha6_VI"/>
    <property type="match status" value="1"/>
</dbReference>
<dbReference type="InterPro" id="IPR045371">
    <property type="entry name" value="ADAMTS_CR_3"/>
</dbReference>
<gene>
    <name evidence="12" type="ORF">HOLleu_08704</name>
</gene>
<keyword evidence="8 9" id="KW-1015">Disulfide bond</keyword>
<dbReference type="GO" id="GO:0031012">
    <property type="term" value="C:extracellular matrix"/>
    <property type="evidence" value="ECO:0007669"/>
    <property type="project" value="TreeGrafter"/>
</dbReference>
<feature type="disulfide bond" evidence="9">
    <location>
        <begin position="50"/>
        <end position="89"/>
    </location>
</feature>
<evidence type="ECO:0000256" key="10">
    <source>
        <dbReference type="SAM" id="SignalP"/>
    </source>
</evidence>
<evidence type="ECO:0000313" key="13">
    <source>
        <dbReference type="Proteomes" id="UP001152320"/>
    </source>
</evidence>
<evidence type="ECO:0000256" key="4">
    <source>
        <dbReference type="ARBA" id="ARBA00022690"/>
    </source>
</evidence>
<dbReference type="InterPro" id="IPR020901">
    <property type="entry name" value="Prtase_inh_Kunz-CS"/>
</dbReference>
<accession>A0A9Q1HGI8</accession>
<evidence type="ECO:0000256" key="2">
    <source>
        <dbReference type="ARBA" id="ARBA00022473"/>
    </source>
</evidence>
<evidence type="ECO:0000256" key="1">
    <source>
        <dbReference type="ARBA" id="ARBA00004613"/>
    </source>
</evidence>
<dbReference type="FunFam" id="4.10.410.10:FF:000020">
    <property type="entry name" value="Collagen, type VI, alpha 3"/>
    <property type="match status" value="1"/>
</dbReference>
<dbReference type="SMART" id="SM00209">
    <property type="entry name" value="TSP1"/>
    <property type="match status" value="7"/>
</dbReference>
<dbReference type="PANTHER" id="PTHR13723">
    <property type="entry name" value="ADAMTS A DISINTEGRIN AND METALLOPROTEASE WITH THROMBOSPONDIN MOTIFS PROTEASE"/>
    <property type="match status" value="1"/>
</dbReference>
<dbReference type="GO" id="GO:0006508">
    <property type="term" value="P:proteolysis"/>
    <property type="evidence" value="ECO:0007669"/>
    <property type="project" value="TreeGrafter"/>
</dbReference>
<feature type="domain" description="BPTI/Kunitz inhibitor" evidence="11">
    <location>
        <begin position="901"/>
        <end position="951"/>
    </location>
</feature>
<evidence type="ECO:0000256" key="3">
    <source>
        <dbReference type="ARBA" id="ARBA00022525"/>
    </source>
</evidence>
<evidence type="ECO:0000256" key="9">
    <source>
        <dbReference type="PIRSR" id="PIRSR613273-3"/>
    </source>
</evidence>
<dbReference type="OrthoDB" id="5950222at2759"/>
<keyword evidence="5 10" id="KW-0732">Signal</keyword>
<evidence type="ECO:0000256" key="7">
    <source>
        <dbReference type="ARBA" id="ARBA00022900"/>
    </source>
</evidence>
<dbReference type="Pfam" id="PF00014">
    <property type="entry name" value="Kunitz_BPTI"/>
    <property type="match status" value="4"/>
</dbReference>
<dbReference type="FunFam" id="4.10.410.10:FF:000011">
    <property type="entry name" value="Tissue factor pathway inhibitor"/>
    <property type="match status" value="1"/>
</dbReference>
<feature type="domain" description="BPTI/Kunitz inhibitor" evidence="11">
    <location>
        <begin position="832"/>
        <end position="882"/>
    </location>
</feature>
<dbReference type="FunFam" id="2.20.100.10:FF:000005">
    <property type="entry name" value="ADAM metallopeptidase with thrombospondin type 1 motif 9"/>
    <property type="match status" value="3"/>
</dbReference>
<dbReference type="FunFam" id="4.10.410.10:FF:000005">
    <property type="entry name" value="Pancreatic trypsin inhibitor"/>
    <property type="match status" value="1"/>
</dbReference>
<protein>
    <submittedName>
        <fullName evidence="12">Papilin</fullName>
    </submittedName>
</protein>
<feature type="domain" description="BPTI/Kunitz inhibitor" evidence="11">
    <location>
        <begin position="711"/>
        <end position="761"/>
    </location>
</feature>
<dbReference type="InterPro" id="IPR013273">
    <property type="entry name" value="ADAMTS/ADAMTS-like"/>
</dbReference>
<dbReference type="InterPro" id="IPR036383">
    <property type="entry name" value="TSP1_rpt_sf"/>
</dbReference>
<dbReference type="InterPro" id="IPR000884">
    <property type="entry name" value="TSP1_rpt"/>
</dbReference>
<feature type="domain" description="BPTI/Kunitz inhibitor" evidence="11">
    <location>
        <begin position="774"/>
        <end position="824"/>
    </location>
</feature>
<dbReference type="SMART" id="SM00131">
    <property type="entry name" value="KU"/>
    <property type="match status" value="4"/>
</dbReference>
<dbReference type="Gene3D" id="2.60.120.830">
    <property type="match status" value="1"/>
</dbReference>
<keyword evidence="2" id="KW-0217">Developmental protein</keyword>
<dbReference type="SUPFAM" id="SSF57362">
    <property type="entry name" value="BPTI-like"/>
    <property type="match status" value="4"/>
</dbReference>
<dbReference type="InterPro" id="IPR036880">
    <property type="entry name" value="Kunitz_BPTI_sf"/>
</dbReference>
<dbReference type="EMBL" id="JAIZAY010000003">
    <property type="protein sequence ID" value="KAJ8045659.1"/>
    <property type="molecule type" value="Genomic_DNA"/>
</dbReference>
<feature type="chain" id="PRO_5040138512" evidence="10">
    <location>
        <begin position="25"/>
        <end position="957"/>
    </location>
</feature>
<dbReference type="PANTHER" id="PTHR13723:SF281">
    <property type="entry name" value="PAPILIN"/>
    <property type="match status" value="1"/>
</dbReference>
<sequence length="957" mass="106144">MRLLLNFSLVVLVLHCVLNYKAFAQDIDRVRTGGPAWGPWGEWSACSRTCGGGVYYQERTCFTVRNVPLRSDKCDGPARNYRSCNIQDCPEGSKDFREEQCASFNEVPHGGMLYNWVPFLGAPSQHCQLNCMPKGETFYYTQADMVVDGTRCRPESLDICVAGVCQKVGCDMMLNSSVELDKCGECGGDNSTCTTISGEFTTKTLQLGGYNDIVTLPVGATSITVKELAYSGNYLALRSVQGDYYINGDYRVTYPQTFPAAGTTFHYERHGGGELGTTEVFHSLGPLTEAAVVMLLTQGPNTGVSYEYSVPVGFQQGDPFIWSVGSYEDCSVECGGGVKHREVYCTRSVNSEVVADFYCSNAVKPHTNTSCNIDLCPPSWHMGDWSECPMTCAGDGIMQQRNVVCMRQTGRNGLEEADPSECLRVSGAEPDHFQLCNEDIPCPRWHTGEWSKCSEPCGPGIQTRSVSCGHINDVGDFECDEADKPPAEQICVERPCSDLKWMVASDWTKCSGSCGEAMQSREVMCVDSVGKVYPESACANITKPKVMQDCDMKKNRCKPQWVSTDWTECSASCGKGVRSRFVFCAFRKKNRWVEVPVKRCKGGVKPEIMESCGDQPCESGSWMTGDWSECSTSCGRGKEERSVMCFLNSAVIDDEVCKRGSRPNHVRRCLMDVPCPDDGSGSTIEPSSLAPEIDEGSTASPVTEGVWSDFCSMEYDTGPCRNFQVYWYYNTKYSQCHRFWYGGCDGNDNRFSTQIACEAACVEDHAKLTQEELCSLPKDAGPCRGNYPSYFYNTETQSCESFIFGGCQGNQNRFSGVEDCEIICGTYSKDPCSLPVDSGRCQESHDMWYYEIYSDQCLPFAYSGCFGNPNRFASKRDCENRCVQYPAPTSPNILEGGINVCALPAESGECRGRILKWFYNKETRLCESFTYSGCHGNENNFETQDKCLQTCVPVEFM</sequence>
<dbReference type="Proteomes" id="UP001152320">
    <property type="component" value="Chromosome 3"/>
</dbReference>
<evidence type="ECO:0000256" key="6">
    <source>
        <dbReference type="ARBA" id="ARBA00022737"/>
    </source>
</evidence>
<dbReference type="PROSITE" id="PS00280">
    <property type="entry name" value="BPTI_KUNITZ_1"/>
    <property type="match status" value="3"/>
</dbReference>
<dbReference type="SUPFAM" id="SSF82895">
    <property type="entry name" value="TSP-1 type 1 repeat"/>
    <property type="match status" value="7"/>
</dbReference>
<dbReference type="InterPro" id="IPR002223">
    <property type="entry name" value="Kunitz_BPTI"/>
</dbReference>
<keyword evidence="4" id="KW-0646">Protease inhibitor</keyword>
<dbReference type="AlphaFoldDB" id="A0A9Q1HGI8"/>
<proteinExistence type="predicted"/>
<name>A0A9Q1HGI8_HOLLE</name>
<dbReference type="GO" id="GO:0004222">
    <property type="term" value="F:metalloendopeptidase activity"/>
    <property type="evidence" value="ECO:0007669"/>
    <property type="project" value="TreeGrafter"/>
</dbReference>
<dbReference type="Gene3D" id="4.10.410.10">
    <property type="entry name" value="Pancreatic trypsin inhibitor Kunitz domain"/>
    <property type="match status" value="4"/>
</dbReference>
<feature type="disulfide bond" evidence="9">
    <location>
        <begin position="46"/>
        <end position="84"/>
    </location>
</feature>
<keyword evidence="3" id="KW-0964">Secreted</keyword>
<comment type="caution">
    <text evidence="12">The sequence shown here is derived from an EMBL/GenBank/DDBJ whole genome shotgun (WGS) entry which is preliminary data.</text>
</comment>
<dbReference type="CDD" id="cd00109">
    <property type="entry name" value="Kunitz-type"/>
    <property type="match status" value="3"/>
</dbReference>
<comment type="subcellular location">
    <subcellularLocation>
        <location evidence="1">Secreted</location>
    </subcellularLocation>
</comment>
<organism evidence="12 13">
    <name type="scientific">Holothuria leucospilota</name>
    <name type="common">Black long sea cucumber</name>
    <name type="synonym">Mertensiothuria leucospilota</name>
    <dbReference type="NCBI Taxonomy" id="206669"/>
    <lineage>
        <taxon>Eukaryota</taxon>
        <taxon>Metazoa</taxon>
        <taxon>Echinodermata</taxon>
        <taxon>Eleutherozoa</taxon>
        <taxon>Echinozoa</taxon>
        <taxon>Holothuroidea</taxon>
        <taxon>Aspidochirotacea</taxon>
        <taxon>Aspidochirotida</taxon>
        <taxon>Holothuriidae</taxon>
        <taxon>Holothuria</taxon>
    </lineage>
</organism>
<evidence type="ECO:0000259" key="11">
    <source>
        <dbReference type="PROSITE" id="PS50279"/>
    </source>
</evidence>
<keyword evidence="7" id="KW-0722">Serine protease inhibitor</keyword>
<keyword evidence="6" id="KW-0677">Repeat</keyword>
<dbReference type="Pfam" id="PF19236">
    <property type="entry name" value="ADAMTS_CR_3"/>
    <property type="match status" value="1"/>
</dbReference>
<evidence type="ECO:0000256" key="8">
    <source>
        <dbReference type="ARBA" id="ARBA00023157"/>
    </source>
</evidence>
<dbReference type="GO" id="GO:0030198">
    <property type="term" value="P:extracellular matrix organization"/>
    <property type="evidence" value="ECO:0007669"/>
    <property type="project" value="InterPro"/>
</dbReference>
<dbReference type="PRINTS" id="PR00759">
    <property type="entry name" value="BASICPTASE"/>
</dbReference>
<dbReference type="InterPro" id="IPR010294">
    <property type="entry name" value="ADAMTS_spacer1"/>
</dbReference>
<dbReference type="Pfam" id="PF05986">
    <property type="entry name" value="ADAMTS_spacer1"/>
    <property type="match status" value="1"/>
</dbReference>
<feature type="disulfide bond" evidence="9">
    <location>
        <begin position="61"/>
        <end position="74"/>
    </location>
</feature>
<dbReference type="GO" id="GO:0005576">
    <property type="term" value="C:extracellular region"/>
    <property type="evidence" value="ECO:0007669"/>
    <property type="project" value="UniProtKB-SubCell"/>
</dbReference>
<dbReference type="PROSITE" id="PS50092">
    <property type="entry name" value="TSP1"/>
    <property type="match status" value="6"/>
</dbReference>
<dbReference type="InterPro" id="IPR050439">
    <property type="entry name" value="ADAMTS_ADAMTS-like"/>
</dbReference>
<keyword evidence="13" id="KW-1185">Reference proteome</keyword>
<dbReference type="Pfam" id="PF00090">
    <property type="entry name" value="TSP_1"/>
    <property type="match status" value="1"/>
</dbReference>
<dbReference type="GO" id="GO:0004867">
    <property type="term" value="F:serine-type endopeptidase inhibitor activity"/>
    <property type="evidence" value="ECO:0007669"/>
    <property type="project" value="UniProtKB-KW"/>
</dbReference>
<reference evidence="12" key="1">
    <citation type="submission" date="2021-10" db="EMBL/GenBank/DDBJ databases">
        <title>Tropical sea cucumber genome reveals ecological adaptation and Cuvierian tubules defense mechanism.</title>
        <authorList>
            <person name="Chen T."/>
        </authorList>
    </citation>
    <scope>NUCLEOTIDE SEQUENCE</scope>
    <source>
        <strain evidence="12">Nanhai2018</strain>
        <tissue evidence="12">Muscle</tissue>
    </source>
</reference>
<feature type="signal peptide" evidence="10">
    <location>
        <begin position="1"/>
        <end position="24"/>
    </location>
</feature>
<evidence type="ECO:0000256" key="5">
    <source>
        <dbReference type="ARBA" id="ARBA00022729"/>
    </source>
</evidence>
<dbReference type="PRINTS" id="PR01857">
    <property type="entry name" value="ADAMTSFAMILY"/>
</dbReference>